<comment type="subcellular location">
    <subcellularLocation>
        <location evidence="1">Cell inner membrane</location>
        <topology evidence="1">Single-pass membrane protein</topology>
    </subcellularLocation>
</comment>
<dbReference type="Pfam" id="PF19029">
    <property type="entry name" value="DUF883_C"/>
    <property type="match status" value="1"/>
</dbReference>
<dbReference type="AlphaFoldDB" id="A0A2X0QVU3"/>
<keyword evidence="6" id="KW-1133">Transmembrane helix</keyword>
<evidence type="ECO:0000256" key="2">
    <source>
        <dbReference type="ARBA" id="ARBA00010423"/>
    </source>
</evidence>
<evidence type="ECO:0008006" key="11">
    <source>
        <dbReference type="Google" id="ProtNLM"/>
    </source>
</evidence>
<dbReference type="Pfam" id="PF05957">
    <property type="entry name" value="DUF883"/>
    <property type="match status" value="1"/>
</dbReference>
<evidence type="ECO:0000256" key="6">
    <source>
        <dbReference type="ARBA" id="ARBA00022989"/>
    </source>
</evidence>
<dbReference type="GO" id="GO:0005886">
    <property type="term" value="C:plasma membrane"/>
    <property type="evidence" value="ECO:0007669"/>
    <property type="project" value="UniProtKB-SubCell"/>
</dbReference>
<evidence type="ECO:0000313" key="10">
    <source>
        <dbReference type="EMBL" id="SPS06333.1"/>
    </source>
</evidence>
<organism evidence="10">
    <name type="scientific">Candidatus Nitrotoga fabula</name>
    <dbReference type="NCBI Taxonomy" id="2182327"/>
    <lineage>
        <taxon>Bacteria</taxon>
        <taxon>Pseudomonadati</taxon>
        <taxon>Pseudomonadota</taxon>
        <taxon>Betaproteobacteria</taxon>
        <taxon>Nitrosomonadales</taxon>
        <taxon>Gallionellaceae</taxon>
        <taxon>Candidatus Nitrotoga</taxon>
    </lineage>
</organism>
<evidence type="ECO:0000259" key="9">
    <source>
        <dbReference type="Pfam" id="PF19029"/>
    </source>
</evidence>
<feature type="domain" description="DUF883" evidence="8">
    <location>
        <begin position="62"/>
        <end position="113"/>
    </location>
</feature>
<dbReference type="EMBL" id="LS423452">
    <property type="protein sequence ID" value="SPS06333.1"/>
    <property type="molecule type" value="Genomic_DNA"/>
</dbReference>
<sequence length="155" mass="16492">MNMLALISFGCYSENGLGDYRSKTLTPRAFLNGRNWIMNMPEAKTSGNTFGVTTATVDISKEKLMDDLRVVVADAEELLKATANQTGERIAAARAKAGESLQAAKERLGSAQVAVVEKTKAAATATDNYVHVHPWQAVGIAAAVGLLLGAIISRR</sequence>
<evidence type="ECO:0000256" key="1">
    <source>
        <dbReference type="ARBA" id="ARBA00004377"/>
    </source>
</evidence>
<dbReference type="InterPro" id="IPR043605">
    <property type="entry name" value="DUF883_C"/>
</dbReference>
<evidence type="ECO:0000256" key="3">
    <source>
        <dbReference type="ARBA" id="ARBA00022475"/>
    </source>
</evidence>
<keyword evidence="4" id="KW-0997">Cell inner membrane</keyword>
<gene>
    <name evidence="10" type="ORF">NITFAB_1923</name>
</gene>
<evidence type="ECO:0000256" key="7">
    <source>
        <dbReference type="ARBA" id="ARBA00023136"/>
    </source>
</evidence>
<evidence type="ECO:0000256" key="5">
    <source>
        <dbReference type="ARBA" id="ARBA00022692"/>
    </source>
</evidence>
<name>A0A2X0QVU3_9PROT</name>
<dbReference type="GO" id="GO:0043022">
    <property type="term" value="F:ribosome binding"/>
    <property type="evidence" value="ECO:0007669"/>
    <property type="project" value="InterPro"/>
</dbReference>
<dbReference type="PANTHER" id="PTHR35893">
    <property type="entry name" value="INNER MEMBRANE PROTEIN-RELATED"/>
    <property type="match status" value="1"/>
</dbReference>
<proteinExistence type="inferred from homology"/>
<keyword evidence="5" id="KW-0812">Transmembrane</keyword>
<evidence type="ECO:0000259" key="8">
    <source>
        <dbReference type="Pfam" id="PF05957"/>
    </source>
</evidence>
<keyword evidence="3" id="KW-1003">Cell membrane</keyword>
<evidence type="ECO:0000256" key="4">
    <source>
        <dbReference type="ARBA" id="ARBA00022519"/>
    </source>
</evidence>
<comment type="similarity">
    <text evidence="2">Belongs to the ElaB/YgaM/YqjD family.</text>
</comment>
<keyword evidence="7" id="KW-0472">Membrane</keyword>
<feature type="domain" description="DUF883" evidence="9">
    <location>
        <begin position="126"/>
        <end position="155"/>
    </location>
</feature>
<protein>
    <recommendedName>
        <fullName evidence="11">DUF883 domain-containing protein</fullName>
    </recommendedName>
</protein>
<accession>A0A2X0QVU3</accession>
<dbReference type="InterPro" id="IPR010279">
    <property type="entry name" value="YqjD/ElaB"/>
</dbReference>
<reference evidence="10" key="1">
    <citation type="submission" date="2018-05" db="EMBL/GenBank/DDBJ databases">
        <authorList>
            <person name="Lanie J.A."/>
            <person name="Ng W.-L."/>
            <person name="Kazmierczak K.M."/>
            <person name="Andrzejewski T.M."/>
            <person name="Davidsen T.M."/>
            <person name="Wayne K.J."/>
            <person name="Tettelin H."/>
            <person name="Glass J.I."/>
            <person name="Rusch D."/>
            <person name="Podicherti R."/>
            <person name="Tsui H.-C.T."/>
            <person name="Winkler M.E."/>
        </authorList>
    </citation>
    <scope>NUCLEOTIDE SEQUENCE</scope>
    <source>
        <strain evidence="10">KNB</strain>
    </source>
</reference>
<dbReference type="PANTHER" id="PTHR35893:SF3">
    <property type="entry name" value="INNER MEMBRANE PROTEIN"/>
    <property type="match status" value="1"/>
</dbReference>
<dbReference type="InterPro" id="IPR043604">
    <property type="entry name" value="DUF883_N"/>
</dbReference>